<comment type="caution">
    <text evidence="1">The sequence shown here is derived from an EMBL/GenBank/DDBJ whole genome shotgun (WGS) entry which is preliminary data.</text>
</comment>
<protein>
    <submittedName>
        <fullName evidence="1">Uncharacterized protein</fullName>
    </submittedName>
</protein>
<dbReference type="PROSITE" id="PS51257">
    <property type="entry name" value="PROKAR_LIPOPROTEIN"/>
    <property type="match status" value="1"/>
</dbReference>
<evidence type="ECO:0000313" key="1">
    <source>
        <dbReference type="EMBL" id="KAK7582660.1"/>
    </source>
</evidence>
<name>A0AAN9TCB5_9HEMI</name>
<reference evidence="1 2" key="1">
    <citation type="submission" date="2024-03" db="EMBL/GenBank/DDBJ databases">
        <title>Adaptation during the transition from Ophiocordyceps entomopathogen to insect associate is accompanied by gene loss and intensified selection.</title>
        <authorList>
            <person name="Ward C.M."/>
            <person name="Onetto C.A."/>
            <person name="Borneman A.R."/>
        </authorList>
    </citation>
    <scope>NUCLEOTIDE SEQUENCE [LARGE SCALE GENOMIC DNA]</scope>
    <source>
        <strain evidence="1">AWRI1</strain>
        <tissue evidence="1">Single Adult Female</tissue>
    </source>
</reference>
<proteinExistence type="predicted"/>
<dbReference type="AlphaFoldDB" id="A0AAN9TCB5"/>
<gene>
    <name evidence="1" type="ORF">V9T40_014105</name>
</gene>
<organism evidence="1 2">
    <name type="scientific">Parthenolecanium corni</name>
    <dbReference type="NCBI Taxonomy" id="536013"/>
    <lineage>
        <taxon>Eukaryota</taxon>
        <taxon>Metazoa</taxon>
        <taxon>Ecdysozoa</taxon>
        <taxon>Arthropoda</taxon>
        <taxon>Hexapoda</taxon>
        <taxon>Insecta</taxon>
        <taxon>Pterygota</taxon>
        <taxon>Neoptera</taxon>
        <taxon>Paraneoptera</taxon>
        <taxon>Hemiptera</taxon>
        <taxon>Sternorrhyncha</taxon>
        <taxon>Coccoidea</taxon>
        <taxon>Coccidae</taxon>
        <taxon>Parthenolecanium</taxon>
    </lineage>
</organism>
<dbReference type="EMBL" id="JBBCAQ010000033">
    <property type="protein sequence ID" value="KAK7582660.1"/>
    <property type="molecule type" value="Genomic_DNA"/>
</dbReference>
<keyword evidence="2" id="KW-1185">Reference proteome</keyword>
<dbReference type="Proteomes" id="UP001367676">
    <property type="component" value="Unassembled WGS sequence"/>
</dbReference>
<accession>A0AAN9TCB5</accession>
<evidence type="ECO:0000313" key="2">
    <source>
        <dbReference type="Proteomes" id="UP001367676"/>
    </source>
</evidence>
<sequence>MRKAELWRGEEKQTNRLPLGTASFVLGLFGCSPNRFSSPQLASFVVSYWCEPGFIVPTAFGNRFVRPRAIRLSAESIFFVLKAGTHQNECLASACLIRCLVLVWTRLNFCAFTLAERHVPCLLSLFTFDQWLWLLLAFTRPVLDRSLAL</sequence>